<dbReference type="OrthoDB" id="267323at2759"/>
<keyword evidence="4" id="KW-0812">Transmembrane</keyword>
<dbReference type="InterPro" id="IPR029063">
    <property type="entry name" value="SAM-dependent_MTases_sf"/>
</dbReference>
<dbReference type="GO" id="GO:0005524">
    <property type="term" value="F:ATP binding"/>
    <property type="evidence" value="ECO:0007669"/>
    <property type="project" value="UniProtKB-KW"/>
</dbReference>
<evidence type="ECO:0000313" key="6">
    <source>
        <dbReference type="EMBL" id="OLQ15664.1"/>
    </source>
</evidence>
<evidence type="ECO:0000256" key="1">
    <source>
        <dbReference type="ARBA" id="ARBA00022741"/>
    </source>
</evidence>
<name>A0A1Q9F7J9_SYMMI</name>
<feature type="region of interest" description="Disordered" evidence="3">
    <location>
        <begin position="1208"/>
        <end position="1275"/>
    </location>
</feature>
<dbReference type="InterPro" id="IPR013079">
    <property type="entry name" value="6Phosfructo_kin"/>
</dbReference>
<dbReference type="SUPFAM" id="SSF52540">
    <property type="entry name" value="P-loop containing nucleoside triphosphate hydrolases"/>
    <property type="match status" value="1"/>
</dbReference>
<evidence type="ECO:0000313" key="7">
    <source>
        <dbReference type="Proteomes" id="UP000186817"/>
    </source>
</evidence>
<evidence type="ECO:0000259" key="5">
    <source>
        <dbReference type="PROSITE" id="PS50086"/>
    </source>
</evidence>
<feature type="domain" description="Rab-GAP TBC" evidence="5">
    <location>
        <begin position="1"/>
        <end position="142"/>
    </location>
</feature>
<dbReference type="SUPFAM" id="SSF53254">
    <property type="entry name" value="Phosphoglycerate mutase-like"/>
    <property type="match status" value="1"/>
</dbReference>
<dbReference type="SUPFAM" id="SSF56219">
    <property type="entry name" value="DNase I-like"/>
    <property type="match status" value="1"/>
</dbReference>
<accession>A0A1Q9F7J9</accession>
<gene>
    <name evidence="6" type="primary">Pfkfb3</name>
    <name evidence="6" type="ORF">AK812_SmicGene135</name>
</gene>
<protein>
    <submittedName>
        <fullName evidence="6">6-phosphofructo-2-kinase/fructose-2, 6-bisphosphatase 3</fullName>
    </submittedName>
</protein>
<dbReference type="InterPro" id="IPR036691">
    <property type="entry name" value="Endo/exonu/phosph_ase_sf"/>
</dbReference>
<dbReference type="PROSITE" id="PS00175">
    <property type="entry name" value="PG_MUTASE"/>
    <property type="match status" value="1"/>
</dbReference>
<dbReference type="Gene3D" id="3.40.50.150">
    <property type="entry name" value="Vaccinia Virus protein VP39"/>
    <property type="match status" value="1"/>
</dbReference>
<keyword evidence="7" id="KW-1185">Reference proteome</keyword>
<dbReference type="SMART" id="SM00855">
    <property type="entry name" value="PGAM"/>
    <property type="match status" value="1"/>
</dbReference>
<feature type="region of interest" description="Disordered" evidence="3">
    <location>
        <begin position="150"/>
        <end position="170"/>
    </location>
</feature>
<dbReference type="InterPro" id="IPR011992">
    <property type="entry name" value="EF-hand-dom_pair"/>
</dbReference>
<dbReference type="PRINTS" id="PR00991">
    <property type="entry name" value="6PFRUCTKNASE"/>
</dbReference>
<sequence length="2890" mass="322985">MKVTAKVATRGILTGYPQGLNFLAGMGLLALSSGSLPTQRAKLEEDTFWLLSHLLEDVLDPDFFGADVRGNLKMVHIGGLGMRSFILEKAKVYCPKIFQALGEEACSSCLGSLLDSWVLALFVGCAPHRLLEHLWPQMLAAHGGFEPRLGHPRDSTPLARSVSRRPSSRPSAGLCEACAAVAVAAARPSPTAAAGRRHSTRQKVCLRVSTEELGLTPAVERAIGLVGPDEDLLITGESGACVQRDGDSFVLKEEGLSGIAPGSAGHAALAETLPTSDLSPAQLLSWVRQAVQALQDGGTLLLTSFWGPSGPLKPLLTLPELRLEVCVRPPEKDDSAVWTYVCTRLGRPSSLPCRAMQVVLEANPTGERHPQMSAMDSASRSLVKRGLCSPGMPRPWMAGTAAPTPVMKPSAVCVDNPYPQVWGPPATLATRSDNLVCCMVGLPARGKTFIARKLCQYISFFYGSPCKVFNVGEYLLRLVNGKFQPASFFDESNEEARALRRQASEHAVVDLCEWMSGQSPKKRKLSSHDLVEDKCSSYISGEFGAVAIYDATNSTKERRRWLVERLQDLGAKVIFLEVTCSDSERISENIQSTHKSLQVQQVLSAEEAGADFMKRIGFYNEVYETLSETEYSWIKFVDGGREISLHNMRGFLASQIAQFLLNLHGQRRPIFLSRHGQSEYNRLGKIGGDSVLTSHGEEYATALADWVDKEVKIDAAGKPRPARLWTSSLKRTRLTARHIRHDSLTLPSGTQWVQMRPKMFRNLDEIYAGLCDGMTYEEIEREYPEEATARKGDKFEYRYPRGESYTDLISRLEPMAHEMERAQETLLVVAHQAILRVLYAYFMGMRREECPDVSIPLNTVIKLTPTAEGCSEERFTLLSSRQRFLSEAASLTSRERSLILRVIDLPPRRRSRFRAEPAPFELSSGFSFMRRCDPEMRFFKISLKAWAPNPEEALFEYNEIFCSRCYGPLPLQAPEWAGLPLAQLQEDRSQPFVVVDAGMNLGVFELHLQRLATRPMTSLAFEPAPEVFKLAVQSCREAGIDVMEHYELPAEPVQLRSEPGLQVHAFQMALSDASGTLSFTHFPDSPANSALSRHLPKQRWLEGYVPASVELEVQCCRLSQVLEALDPPLSGDDDPDKQLDRLLDEQDGAPAWAVAMQASLDRNLLNISEMFGGVHSRLAVLEAANAAPPSDPKVAELSKQVERLTKLVENRQFESAPPSPPSASPTSRPYAQIPPPQFDPWSNYIGKASNTTEGVPRLNKAPAAPRLPSSADDDTDYNHVVVGGWEEDTVKRQIQQDLGKLLATFTIEYKRAISKDIIYGPRACTAHLYLHALEPVQARDRFYALQAAYNKTVRTASGNEMWLSPSRSPERRFQNRITGVAGKLILALWPEGIQTPVLEYNYRQQIVWAEGVRVAAASQDHLRAKSSHKLGTTELSDASGQGASYHFNISALSRLTGLDEDASEDAFHQAVHELQVLCQGHRREEVVLIGDFNVEPSTDRAALLDDALSHCKFQQFRPEGATRFGHRSASALDFAYISEPISRRLLPNESHIKVDQGSRREVGSDHDKICLELVFGQRLPHSSKRHKDRRRRARGKCGRWTVKPNVGASVQSCEGFRDLDVHGQWEQLKQLQRACSFPTPSCKYRDSIALKDMCRQRREEVDPCAKQTLTRAIVAKRSAEKAEWLRSLESRAASGDARAIHYLKGRLQPRHAWGDLIRNCGDRSAAVEAVRTHFRDILSPVVPAAEQAECAHLLHKLTAATESLTPTPFTYDEISKAVQHLKPGKTSGMTGISAELVKALWQDEDGQSIISCFCNSLLSTDDLPQTWMVGSSPCFPKLPMCRLLDVFRAWSDCGYSSTLGDWGWLFVDDLILSFDSWGQARALVPMLQHAFCAAGLSFSVKKSQILGMPPTLEQGRQEQWEHDEFLYQIPWVECTRYLKKPLCHFGVTESLTTNLMPGLRQRAFQAYHQLKSVVKGMRWESPRLTVALLNRYVGSTFFWYTPLFFPGITLMKEITVMQVTMLCSLMHLFIPANAPTEVAMTLQQLRRRCVLLVLGFLPHAAWSFVWRLRTWNYLGHVLRRDAASSVHRALLLLNSARRPRGGVITSPMSWLKTAVSAQYPEIPDVSVDSLVAVAAQRDVWASRGRAYVGNLSQAERHSMLHVSDSTWKNFITPWVVWNRSVIMLWSQDGWVFTWLDECEGFQQWSLGLQVHSTSVMACILHLRMEHDFFSIQVGLTHTQYDMHACVLHAVALELFKLRQIILTCEIIPDAWPERTSASVFLKGDVEGAEVDLLRGLDDEHWAWVCGLAIEAAETKDELIELCKQHGLEKLHALKQPSPEGDTSRTDTEVLHMVFAARDHLLLPSPYHPTERVRSLPTGLAVVIGFGLSALKCCGEDAYKDSEMVARLAMLHSKHVAPEELALEACELVASMRKNLHQWPEDQDDLFLCNFTRILVELAENTDQFAGLWEDVRCRKQAIADCAGNCDEQLMTLAQQTHFSLEEIELLRKQFRKMRNSKQETTVLDLKGFKEVVKEAVPEFPPELCGRLFQKLDCFGVGRLTFMELACGMSALALGTMDEKLQVCFDLFDSEGRRALTLKDLNDLCTTLFKVALSHGSVNRKASTDEVMAMQSGALSQRSSETDLPFPMTPPMRPSSVIVVGREKVRASARTFFSACSVEEIFGLPPGQVPALANKYFCVSARLSQEEEEEQEGPKQKARPRPRTEIATVRFDESSADLGAELARGCTLDVGLVLSLDFNGVINRDFASTVRLFRSLATRRDVYLLICSKCSTESLIGPAVDFIRGALREAQYLIRRVPLFFCSRAVRRGGKAEKLYEALRAAGLHNLPLWHADDRRDICLEVDRWDGWHAIEVSFRDRRGLDQIVAEAIGL</sequence>
<evidence type="ECO:0000256" key="4">
    <source>
        <dbReference type="SAM" id="Phobius"/>
    </source>
</evidence>
<dbReference type="CDD" id="cd07067">
    <property type="entry name" value="HP_PGM_like"/>
    <property type="match status" value="1"/>
</dbReference>
<keyword evidence="1" id="KW-0547">Nucleotide-binding</keyword>
<dbReference type="InterPro" id="IPR013078">
    <property type="entry name" value="His_Pase_superF_clade-1"/>
</dbReference>
<dbReference type="Proteomes" id="UP000186817">
    <property type="component" value="Unassembled WGS sequence"/>
</dbReference>
<dbReference type="InterPro" id="IPR001345">
    <property type="entry name" value="PG/BPGM_mutase_AS"/>
</dbReference>
<dbReference type="Gene3D" id="1.10.238.10">
    <property type="entry name" value="EF-hand"/>
    <property type="match status" value="1"/>
</dbReference>
<keyword evidence="6" id="KW-0808">Transferase</keyword>
<dbReference type="Gene3D" id="3.40.50.1240">
    <property type="entry name" value="Phosphoglycerate mutase-like"/>
    <property type="match status" value="1"/>
</dbReference>
<keyword evidence="4" id="KW-0472">Membrane</keyword>
<dbReference type="Pfam" id="PF00300">
    <property type="entry name" value="His_Phos_1"/>
    <property type="match status" value="1"/>
</dbReference>
<keyword evidence="2" id="KW-0067">ATP-binding</keyword>
<dbReference type="PROSITE" id="PS50086">
    <property type="entry name" value="TBC_RABGAP"/>
    <property type="match status" value="1"/>
</dbReference>
<proteinExistence type="predicted"/>
<dbReference type="SUPFAM" id="SSF47473">
    <property type="entry name" value="EF-hand"/>
    <property type="match status" value="1"/>
</dbReference>
<feature type="transmembrane region" description="Helical" evidence="4">
    <location>
        <begin position="2049"/>
        <end position="2068"/>
    </location>
</feature>
<keyword evidence="6" id="KW-0418">Kinase</keyword>
<dbReference type="FunFam" id="3.40.50.300:FF:000644">
    <property type="entry name" value="GpmB, Fructose-2,6-bisphosphatase"/>
    <property type="match status" value="1"/>
</dbReference>
<dbReference type="InterPro" id="IPR003094">
    <property type="entry name" value="6Pfruct_kin"/>
</dbReference>
<dbReference type="EMBL" id="LSRX01000001">
    <property type="protein sequence ID" value="OLQ15664.1"/>
    <property type="molecule type" value="Genomic_DNA"/>
</dbReference>
<dbReference type="PANTHER" id="PTHR10606">
    <property type="entry name" value="6-PHOSPHOFRUCTO-2-KINASE/FRUCTOSE-2,6-BISPHOSPHATASE"/>
    <property type="match status" value="1"/>
</dbReference>
<dbReference type="FunFam" id="3.40.50.1240:FF:000006">
    <property type="entry name" value="6-phosphofructo-2-kinase/fructose-2, 6-bisphosphatase"/>
    <property type="match status" value="1"/>
</dbReference>
<comment type="caution">
    <text evidence="6">The sequence shown here is derived from an EMBL/GenBank/DDBJ whole genome shotgun (WGS) entry which is preliminary data.</text>
</comment>
<dbReference type="GO" id="GO:0006003">
    <property type="term" value="P:fructose 2,6-bisphosphate metabolic process"/>
    <property type="evidence" value="ECO:0007669"/>
    <property type="project" value="InterPro"/>
</dbReference>
<dbReference type="SUPFAM" id="SSF47923">
    <property type="entry name" value="Ypt/Rab-GAP domain of gyp1p"/>
    <property type="match status" value="1"/>
</dbReference>
<evidence type="ECO:0000256" key="3">
    <source>
        <dbReference type="SAM" id="MobiDB-lite"/>
    </source>
</evidence>
<reference evidence="6 7" key="1">
    <citation type="submission" date="2016-02" db="EMBL/GenBank/DDBJ databases">
        <title>Genome analysis of coral dinoflagellate symbionts highlights evolutionary adaptations to a symbiotic lifestyle.</title>
        <authorList>
            <person name="Aranda M."/>
            <person name="Li Y."/>
            <person name="Liew Y.J."/>
            <person name="Baumgarten S."/>
            <person name="Simakov O."/>
            <person name="Wilson M."/>
            <person name="Piel J."/>
            <person name="Ashoor H."/>
            <person name="Bougouffa S."/>
            <person name="Bajic V.B."/>
            <person name="Ryu T."/>
            <person name="Ravasi T."/>
            <person name="Bayer T."/>
            <person name="Micklem G."/>
            <person name="Kim H."/>
            <person name="Bhak J."/>
            <person name="Lajeunesse T.C."/>
            <person name="Voolstra C.R."/>
        </authorList>
    </citation>
    <scope>NUCLEOTIDE SEQUENCE [LARGE SCALE GENOMIC DNA]</scope>
    <source>
        <strain evidence="6 7">CCMP2467</strain>
    </source>
</reference>
<dbReference type="Gene3D" id="1.10.8.270">
    <property type="entry name" value="putative rabgap domain of human tbc1 domain family member 14 like domains"/>
    <property type="match status" value="1"/>
</dbReference>
<dbReference type="GO" id="GO:0006000">
    <property type="term" value="P:fructose metabolic process"/>
    <property type="evidence" value="ECO:0007669"/>
    <property type="project" value="InterPro"/>
</dbReference>
<evidence type="ECO:0000256" key="2">
    <source>
        <dbReference type="ARBA" id="ARBA00022840"/>
    </source>
</evidence>
<dbReference type="InterPro" id="IPR029033">
    <property type="entry name" value="His_PPase_superfam"/>
</dbReference>
<dbReference type="SUPFAM" id="SSF53335">
    <property type="entry name" value="S-adenosyl-L-methionine-dependent methyltransferases"/>
    <property type="match status" value="1"/>
</dbReference>
<dbReference type="PANTHER" id="PTHR10606:SF44">
    <property type="entry name" value="6-PHOSPHOFRUCTO 2-KINASE_FRUCTOSE 2,6-BISPHOSPHATASE LONG FORM"/>
    <property type="match status" value="1"/>
</dbReference>
<dbReference type="Gene3D" id="3.60.10.10">
    <property type="entry name" value="Endonuclease/exonuclease/phosphatase"/>
    <property type="match status" value="1"/>
</dbReference>
<dbReference type="Pfam" id="PF01591">
    <property type="entry name" value="6PF2K"/>
    <property type="match status" value="2"/>
</dbReference>
<dbReference type="GO" id="GO:0004331">
    <property type="term" value="F:fructose-2,6-bisphosphate 2-phosphatase activity"/>
    <property type="evidence" value="ECO:0007669"/>
    <property type="project" value="TreeGrafter"/>
</dbReference>
<organism evidence="6 7">
    <name type="scientific">Symbiodinium microadriaticum</name>
    <name type="common">Dinoflagellate</name>
    <name type="synonym">Zooxanthella microadriatica</name>
    <dbReference type="NCBI Taxonomy" id="2951"/>
    <lineage>
        <taxon>Eukaryota</taxon>
        <taxon>Sar</taxon>
        <taxon>Alveolata</taxon>
        <taxon>Dinophyceae</taxon>
        <taxon>Suessiales</taxon>
        <taxon>Symbiodiniaceae</taxon>
        <taxon>Symbiodinium</taxon>
    </lineage>
</organism>
<dbReference type="GO" id="GO:0003873">
    <property type="term" value="F:6-phosphofructo-2-kinase activity"/>
    <property type="evidence" value="ECO:0007669"/>
    <property type="project" value="InterPro"/>
</dbReference>
<dbReference type="InterPro" id="IPR000195">
    <property type="entry name" value="Rab-GAP-TBC_dom"/>
</dbReference>
<dbReference type="GO" id="GO:0005829">
    <property type="term" value="C:cytosol"/>
    <property type="evidence" value="ECO:0007669"/>
    <property type="project" value="TreeGrafter"/>
</dbReference>
<dbReference type="InterPro" id="IPR035969">
    <property type="entry name" value="Rab-GAP_TBC_sf"/>
</dbReference>
<dbReference type="InterPro" id="IPR027417">
    <property type="entry name" value="P-loop_NTPase"/>
</dbReference>
<dbReference type="Gene3D" id="3.40.50.300">
    <property type="entry name" value="P-loop containing nucleotide triphosphate hydrolases"/>
    <property type="match status" value="1"/>
</dbReference>
<keyword evidence="4" id="KW-1133">Transmembrane helix</keyword>